<evidence type="ECO:0000313" key="1">
    <source>
        <dbReference type="EMBL" id="KAJ1174748.1"/>
    </source>
</evidence>
<reference evidence="1" key="1">
    <citation type="journal article" date="2022" name="bioRxiv">
        <title>Sequencing and chromosome-scale assembly of the giantPleurodeles waltlgenome.</title>
        <authorList>
            <person name="Brown T."/>
            <person name="Elewa A."/>
            <person name="Iarovenko S."/>
            <person name="Subramanian E."/>
            <person name="Araus A.J."/>
            <person name="Petzold A."/>
            <person name="Susuki M."/>
            <person name="Suzuki K.-i.T."/>
            <person name="Hayashi T."/>
            <person name="Toyoda A."/>
            <person name="Oliveira C."/>
            <person name="Osipova E."/>
            <person name="Leigh N.D."/>
            <person name="Simon A."/>
            <person name="Yun M.H."/>
        </authorList>
    </citation>
    <scope>NUCLEOTIDE SEQUENCE</scope>
    <source>
        <strain evidence="1">20211129_DDA</strain>
        <tissue evidence="1">Liver</tissue>
    </source>
</reference>
<name>A0AAV7TEA8_PLEWA</name>
<organism evidence="1 2">
    <name type="scientific">Pleurodeles waltl</name>
    <name type="common">Iberian ribbed newt</name>
    <dbReference type="NCBI Taxonomy" id="8319"/>
    <lineage>
        <taxon>Eukaryota</taxon>
        <taxon>Metazoa</taxon>
        <taxon>Chordata</taxon>
        <taxon>Craniata</taxon>
        <taxon>Vertebrata</taxon>
        <taxon>Euteleostomi</taxon>
        <taxon>Amphibia</taxon>
        <taxon>Batrachia</taxon>
        <taxon>Caudata</taxon>
        <taxon>Salamandroidea</taxon>
        <taxon>Salamandridae</taxon>
        <taxon>Pleurodelinae</taxon>
        <taxon>Pleurodeles</taxon>
    </lineage>
</organism>
<dbReference type="AlphaFoldDB" id="A0AAV7TEA8"/>
<accession>A0AAV7TEA8</accession>
<protein>
    <submittedName>
        <fullName evidence="1">Uncharacterized protein</fullName>
    </submittedName>
</protein>
<keyword evidence="2" id="KW-1185">Reference proteome</keyword>
<dbReference type="Proteomes" id="UP001066276">
    <property type="component" value="Chromosome 3_2"/>
</dbReference>
<evidence type="ECO:0000313" key="2">
    <source>
        <dbReference type="Proteomes" id="UP001066276"/>
    </source>
</evidence>
<dbReference type="EMBL" id="JANPWB010000006">
    <property type="protein sequence ID" value="KAJ1174748.1"/>
    <property type="molecule type" value="Genomic_DNA"/>
</dbReference>
<gene>
    <name evidence="1" type="ORF">NDU88_000041</name>
</gene>
<sequence length="150" mass="17241">MQWTETRPMSGPPLKEERVREAARQRCIRSRQRVLDCGRVVVEPGGGQGKIQITNFVREDAMEGEKDGLSLQEGDVCEVFCNVSEIMYGAITEQEWEEALKEDVELSEICVALEDGKFSTLENSACYLRGDRRERVVLRKRNRVRREFDG</sequence>
<comment type="caution">
    <text evidence="1">The sequence shown here is derived from an EMBL/GenBank/DDBJ whole genome shotgun (WGS) entry which is preliminary data.</text>
</comment>
<proteinExistence type="predicted"/>